<dbReference type="Pfam" id="PF01370">
    <property type="entry name" value="Epimerase"/>
    <property type="match status" value="1"/>
</dbReference>
<evidence type="ECO:0000256" key="3">
    <source>
        <dbReference type="ARBA" id="ARBA00023027"/>
    </source>
</evidence>
<dbReference type="InterPro" id="IPR001509">
    <property type="entry name" value="Epimerase_deHydtase"/>
</dbReference>
<evidence type="ECO:0000313" key="6">
    <source>
        <dbReference type="Proteomes" id="UP000593758"/>
    </source>
</evidence>
<reference evidence="5 6" key="1">
    <citation type="submission" date="2020-10" db="EMBL/GenBank/DDBJ databases">
        <title>Haloactinobacterium sp. RN3S43, a bacterium isolated from saline soil.</title>
        <authorList>
            <person name="Sun J.-Q."/>
        </authorList>
    </citation>
    <scope>NUCLEOTIDE SEQUENCE [LARGE SCALE GENOMIC DNA]</scope>
    <source>
        <strain evidence="5 6">RN3S43</strain>
    </source>
</reference>
<dbReference type="Gene3D" id="3.40.50.720">
    <property type="entry name" value="NAD(P)-binding Rossmann-like Domain"/>
    <property type="match status" value="1"/>
</dbReference>
<evidence type="ECO:0000256" key="1">
    <source>
        <dbReference type="ARBA" id="ARBA00007637"/>
    </source>
</evidence>
<accession>A0A7M1SY95</accession>
<gene>
    <name evidence="5" type="ORF">IM660_04755</name>
</gene>
<dbReference type="PANTHER" id="PTHR43103:SF5">
    <property type="entry name" value="4-EPIMERASE, PUTATIVE (AFU_ORTHOLOGUE AFUA_7G00360)-RELATED"/>
    <property type="match status" value="1"/>
</dbReference>
<keyword evidence="3" id="KW-0520">NAD</keyword>
<dbReference type="AlphaFoldDB" id="A0A7M1SY95"/>
<dbReference type="PANTHER" id="PTHR43103">
    <property type="entry name" value="NUCLEOSIDE-DIPHOSPHATE-SUGAR EPIMERASE"/>
    <property type="match status" value="1"/>
</dbReference>
<dbReference type="Proteomes" id="UP000593758">
    <property type="component" value="Chromosome"/>
</dbReference>
<keyword evidence="6" id="KW-1185">Reference proteome</keyword>
<evidence type="ECO:0000256" key="2">
    <source>
        <dbReference type="ARBA" id="ARBA00023002"/>
    </source>
</evidence>
<dbReference type="KEGG" id="halt:IM660_04755"/>
<sequence length="318" mass="33159">MSTNPPTAAHASPPRHALVTGAAGLIGRAVLRHLRACGIRSTALTLTDPGDLGDLGADRVVVGDATDPAPVADSLTGVDAVIHLAAIPAPSLASGPEVFGMNTRATYTVLDLAGQAGVRRISIASSINALGIRFSADPAAAPAYLPLDSDAPTIAADSYSHSKWVDEATAAALARRHGFDVVCLRLPLVGGLGEVPELDDRLLADASRIARDPSAGAPDLWLYLETRDAAAAMADALSPRVHGAHVVHVAAPQTSAPYPTEDLLNRYWPGVERRRKFLGRTAPVDLTAPTELFGFAPQHLLPPDLRLLPDPIATPLNC</sequence>
<protein>
    <submittedName>
        <fullName evidence="5">NAD(P)-dependent oxidoreductase</fullName>
    </submittedName>
</protein>
<dbReference type="EMBL" id="CP063169">
    <property type="protein sequence ID" value="QOR71603.1"/>
    <property type="molecule type" value="Genomic_DNA"/>
</dbReference>
<comment type="similarity">
    <text evidence="1">Belongs to the NAD(P)-dependent epimerase/dehydratase family.</text>
</comment>
<keyword evidence="2" id="KW-0560">Oxidoreductase</keyword>
<dbReference type="InterPro" id="IPR036291">
    <property type="entry name" value="NAD(P)-bd_dom_sf"/>
</dbReference>
<proteinExistence type="inferred from homology"/>
<evidence type="ECO:0000313" key="5">
    <source>
        <dbReference type="EMBL" id="QOR71603.1"/>
    </source>
</evidence>
<feature type="domain" description="NAD-dependent epimerase/dehydratase" evidence="4">
    <location>
        <begin position="17"/>
        <end position="206"/>
    </location>
</feature>
<name>A0A7M1SY95_9MICO</name>
<organism evidence="5 6">
    <name type="scientific">Ruania alkalisoli</name>
    <dbReference type="NCBI Taxonomy" id="2779775"/>
    <lineage>
        <taxon>Bacteria</taxon>
        <taxon>Bacillati</taxon>
        <taxon>Actinomycetota</taxon>
        <taxon>Actinomycetes</taxon>
        <taxon>Micrococcales</taxon>
        <taxon>Ruaniaceae</taxon>
        <taxon>Ruania</taxon>
    </lineage>
</organism>
<evidence type="ECO:0000259" key="4">
    <source>
        <dbReference type="Pfam" id="PF01370"/>
    </source>
</evidence>
<dbReference type="GO" id="GO:0016491">
    <property type="term" value="F:oxidoreductase activity"/>
    <property type="evidence" value="ECO:0007669"/>
    <property type="project" value="UniProtKB-KW"/>
</dbReference>
<dbReference type="SUPFAM" id="SSF51735">
    <property type="entry name" value="NAD(P)-binding Rossmann-fold domains"/>
    <property type="match status" value="1"/>
</dbReference>
<dbReference type="RefSeq" id="WP_193498259.1">
    <property type="nucleotide sequence ID" value="NZ_CP063169.1"/>
</dbReference>